<dbReference type="Pfam" id="PF11635">
    <property type="entry name" value="Med16_N"/>
    <property type="match status" value="1"/>
</dbReference>
<keyword evidence="4 9" id="KW-0805">Transcription regulation</keyword>
<evidence type="ECO:0000256" key="9">
    <source>
        <dbReference type="RuleBase" id="RU364149"/>
    </source>
</evidence>
<organism evidence="11 12">
    <name type="scientific">Macrophomina phaseolina (strain MS6)</name>
    <name type="common">Charcoal rot fungus</name>
    <dbReference type="NCBI Taxonomy" id="1126212"/>
    <lineage>
        <taxon>Eukaryota</taxon>
        <taxon>Fungi</taxon>
        <taxon>Dikarya</taxon>
        <taxon>Ascomycota</taxon>
        <taxon>Pezizomycotina</taxon>
        <taxon>Dothideomycetes</taxon>
        <taxon>Dothideomycetes incertae sedis</taxon>
        <taxon>Botryosphaeriales</taxon>
        <taxon>Botryosphaeriaceae</taxon>
        <taxon>Macrophomina</taxon>
    </lineage>
</organism>
<evidence type="ECO:0000259" key="10">
    <source>
        <dbReference type="Pfam" id="PF11635"/>
    </source>
</evidence>
<evidence type="ECO:0000256" key="1">
    <source>
        <dbReference type="ARBA" id="ARBA00004123"/>
    </source>
</evidence>
<dbReference type="Proteomes" id="UP000007129">
    <property type="component" value="Unassembled WGS sequence"/>
</dbReference>
<comment type="subunit">
    <text evidence="9">Component of the Mediator complex.</text>
</comment>
<evidence type="ECO:0000256" key="6">
    <source>
        <dbReference type="ARBA" id="ARBA00023163"/>
    </source>
</evidence>
<dbReference type="eggNOG" id="ENOG502QQU3">
    <property type="taxonomic scope" value="Eukaryota"/>
</dbReference>
<dbReference type="VEuPathDB" id="FungiDB:MPH_03276"/>
<dbReference type="InParanoid" id="K2RXC0"/>
<keyword evidence="6 9" id="KW-0804">Transcription</keyword>
<keyword evidence="5 9" id="KW-0010">Activator</keyword>
<dbReference type="OrthoDB" id="4139168at2759"/>
<accession>K2RXC0</accession>
<dbReference type="AlphaFoldDB" id="K2RXC0"/>
<dbReference type="PANTHER" id="PTHR13224">
    <property type="entry name" value="THYROID HORMONE RECEPTOR-ASSOCIATED PROTEIN-RELATED"/>
    <property type="match status" value="1"/>
</dbReference>
<name>K2RXC0_MACPH</name>
<evidence type="ECO:0000313" key="12">
    <source>
        <dbReference type="Proteomes" id="UP000007129"/>
    </source>
</evidence>
<evidence type="ECO:0000256" key="3">
    <source>
        <dbReference type="ARBA" id="ARBA00019614"/>
    </source>
</evidence>
<dbReference type="PANTHER" id="PTHR13224:SF6">
    <property type="entry name" value="MEDIATOR OF RNA POLYMERASE II TRANSCRIPTION SUBUNIT 16"/>
    <property type="match status" value="1"/>
</dbReference>
<dbReference type="InterPro" id="IPR048338">
    <property type="entry name" value="Mediator_Med16"/>
</dbReference>
<dbReference type="HOGENOM" id="CLU_007624_0_0_1"/>
<dbReference type="InterPro" id="IPR021665">
    <property type="entry name" value="Mediator_Med16_N"/>
</dbReference>
<comment type="subcellular location">
    <subcellularLocation>
        <location evidence="1 9">Nucleus</location>
    </subcellularLocation>
</comment>
<proteinExistence type="inferred from homology"/>
<sequence length="788" mass="87530">MPLIMEDDQYMDLFNEAEQIPISVPTPPVKKLAQRLDELGESGCCQKISWSKSGCVASITRDGRGVNLRAFQRNPADGKWILGEEAPLQIPSVHEEFPLVHVSWGHLGVDLAVVDAAGRILVYTAAQAADRMKLSREPFSDHESESNALVGLHWLPVAPQQVKYHMIWSGDRTDDKWQYRMTSHPWKEPHNPVHPRLSLGAFICFTRGGTIRLLFQQPDQQWYEATAEVEASNSAKDAFTHASFTSDSEHSLLLATHTVSGSILVYRVKINWNAQPGKSASPTFDISPLKAEDNCCPLGTNFDTGDATLGPSQKLSLPAKLTHLSFIATGPDPGPSPSFPTVLAVFCHTPAPVPSLMDQTHTQQPPFSIVARWELHSSTYSLHSGFEQLTTKKKAPGLVGQRQNMSLKRLPDVVLGSATLGFTSLDFHTRFAFYQSTGGVEFRDRYTMDVVTADLSENKVSSLPQAGFSFPASDPALHMVLSPSACMLALLQPDGTITLKPMEFGLGSWDSGENDPKLNAAIAVLVLQYSSASLQYMPGDDLFAIMPADMDYNLRRLFLRGTHHCMNVVADYPPEDASQKSFEAIFRNNVLRGCLSTQNLLGMSANGSRDLSSKLAWITLNLRFTSFLLSIPTNQARGGGPESFTMETAKSVTGLLKWTMDIMVYIMNDLIELSHECKDHEADRGFVQKRLTRLLTHGMDKLLDNVDSAKVLYWDLRWLGLSEEKREKQYLEKHAVDVLRKIVISCKDGRRRRCVRCGSEMEDMEWMGGQNKCACGSPWAMGSFSKRL</sequence>
<reference evidence="11 12" key="1">
    <citation type="journal article" date="2012" name="BMC Genomics">
        <title>Tools to kill: Genome of one of the most destructive plant pathogenic fungi Macrophomina phaseolina.</title>
        <authorList>
            <person name="Islam M.S."/>
            <person name="Haque M.S."/>
            <person name="Islam M.M."/>
            <person name="Emdad E.M."/>
            <person name="Halim A."/>
            <person name="Hossen Q.M.M."/>
            <person name="Hossain M.Z."/>
            <person name="Ahmed B."/>
            <person name="Rahim S."/>
            <person name="Rahman M.S."/>
            <person name="Alam M.M."/>
            <person name="Hou S."/>
            <person name="Wan X."/>
            <person name="Saito J.A."/>
            <person name="Alam M."/>
        </authorList>
    </citation>
    <scope>NUCLEOTIDE SEQUENCE [LARGE SCALE GENOMIC DNA]</scope>
    <source>
        <strain evidence="11 12">MS6</strain>
    </source>
</reference>
<protein>
    <recommendedName>
        <fullName evidence="3 9">Mediator of RNA polymerase II transcription subunit 16</fullName>
    </recommendedName>
    <alternativeName>
        <fullName evidence="8 9">Mediator complex subunit 16</fullName>
    </alternativeName>
</protein>
<comment type="function">
    <text evidence="9">Component of the Mediator complex, a coactivator involved in the regulated transcription of nearly all RNA polymerase II-dependent genes. Mediator functions as a bridge to convey information from gene-specific regulatory proteins to the basal RNA polymerase II transcription machinery. Mediator is recruited to promoters by direct interactions with regulatory proteins and serves as a scaffold for the assembly of a functional preinitiation complex with RNA polymerase II and the general transcription factors.</text>
</comment>
<evidence type="ECO:0000256" key="5">
    <source>
        <dbReference type="ARBA" id="ARBA00023159"/>
    </source>
</evidence>
<evidence type="ECO:0000256" key="2">
    <source>
        <dbReference type="ARBA" id="ARBA00006543"/>
    </source>
</evidence>
<dbReference type="GO" id="GO:0045893">
    <property type="term" value="P:positive regulation of DNA-templated transcription"/>
    <property type="evidence" value="ECO:0007669"/>
    <property type="project" value="TreeGrafter"/>
</dbReference>
<dbReference type="GO" id="GO:0016592">
    <property type="term" value="C:mediator complex"/>
    <property type="evidence" value="ECO:0007669"/>
    <property type="project" value="InterPro"/>
</dbReference>
<dbReference type="STRING" id="1126212.K2RXC0"/>
<dbReference type="EMBL" id="AHHD01000163">
    <property type="protein sequence ID" value="EKG19413.1"/>
    <property type="molecule type" value="Genomic_DNA"/>
</dbReference>
<comment type="similarity">
    <text evidence="2 9">Belongs to the Mediator complex subunit 16 family.</text>
</comment>
<evidence type="ECO:0000313" key="11">
    <source>
        <dbReference type="EMBL" id="EKG19413.1"/>
    </source>
</evidence>
<keyword evidence="7 9" id="KW-0539">Nucleus</keyword>
<evidence type="ECO:0000256" key="8">
    <source>
        <dbReference type="ARBA" id="ARBA00032015"/>
    </source>
</evidence>
<evidence type="ECO:0000256" key="4">
    <source>
        <dbReference type="ARBA" id="ARBA00023015"/>
    </source>
</evidence>
<gene>
    <name evidence="9" type="primary">MED16</name>
    <name evidence="11" type="ORF">MPH_03276</name>
</gene>
<evidence type="ECO:0000256" key="7">
    <source>
        <dbReference type="ARBA" id="ARBA00023242"/>
    </source>
</evidence>
<comment type="caution">
    <text evidence="11">The sequence shown here is derived from an EMBL/GenBank/DDBJ whole genome shotgun (WGS) entry which is preliminary data.</text>
</comment>
<feature type="domain" description="Mediator complex subunit Med16 N-terminal" evidence="10">
    <location>
        <begin position="143"/>
        <end position="472"/>
    </location>
</feature>